<dbReference type="GO" id="GO:0022627">
    <property type="term" value="C:cytosolic small ribosomal subunit"/>
    <property type="evidence" value="ECO:0007669"/>
    <property type="project" value="TreeGrafter"/>
</dbReference>
<dbReference type="SUPFAM" id="SSF50249">
    <property type="entry name" value="Nucleic acid-binding proteins"/>
    <property type="match status" value="1"/>
</dbReference>
<dbReference type="EMBL" id="QUTI01025238">
    <property type="protein sequence ID" value="RLO06333.1"/>
    <property type="molecule type" value="Genomic_DNA"/>
</dbReference>
<gene>
    <name evidence="5" type="ORF">DYB28_012124</name>
</gene>
<keyword evidence="2" id="KW-0689">Ribosomal protein</keyword>
<evidence type="ECO:0000256" key="2">
    <source>
        <dbReference type="ARBA" id="ARBA00022980"/>
    </source>
</evidence>
<dbReference type="PANTHER" id="PTHR10769">
    <property type="entry name" value="40S RIBOSOMAL PROTEIN S28"/>
    <property type="match status" value="1"/>
</dbReference>
<dbReference type="InterPro" id="IPR000289">
    <property type="entry name" value="Ribosomal_eS28"/>
</dbReference>
<feature type="transmembrane region" description="Helical" evidence="4">
    <location>
        <begin position="89"/>
        <end position="109"/>
    </location>
</feature>
<dbReference type="GO" id="GO:0000028">
    <property type="term" value="P:ribosomal small subunit assembly"/>
    <property type="evidence" value="ECO:0007669"/>
    <property type="project" value="TreeGrafter"/>
</dbReference>
<comment type="similarity">
    <text evidence="1">Belongs to the eukaryotic ribosomal protein eS28 family.</text>
</comment>
<dbReference type="GO" id="GO:0003735">
    <property type="term" value="F:structural constituent of ribosome"/>
    <property type="evidence" value="ECO:0007669"/>
    <property type="project" value="InterPro"/>
</dbReference>
<evidence type="ECO:0000256" key="3">
    <source>
        <dbReference type="ARBA" id="ARBA00023274"/>
    </source>
</evidence>
<dbReference type="Pfam" id="PF01200">
    <property type="entry name" value="Ribosomal_S28e"/>
    <property type="match status" value="1"/>
</dbReference>
<keyword evidence="3" id="KW-0687">Ribonucleoprotein</keyword>
<dbReference type="InterPro" id="IPR012340">
    <property type="entry name" value="NA-bd_OB-fold"/>
</dbReference>
<dbReference type="GO" id="GO:0030490">
    <property type="term" value="P:maturation of SSU-rRNA"/>
    <property type="evidence" value="ECO:0007669"/>
    <property type="project" value="TreeGrafter"/>
</dbReference>
<reference evidence="5 6" key="1">
    <citation type="journal article" date="2018" name="J. Invertebr. Pathol.">
        <title>New genotyping method for the causative agent of crayfish plague (Aphanomyces astaci) based on whole genome data.</title>
        <authorList>
            <person name="Minardi D."/>
            <person name="Studholme D.J."/>
            <person name="van der Giezen M."/>
            <person name="Pretto T."/>
            <person name="Oidtmann B."/>
        </authorList>
    </citation>
    <scope>NUCLEOTIDE SEQUENCE [LARGE SCALE GENOMIC DNA]</scope>
    <source>
        <strain evidence="5 6">KB13</strain>
    </source>
</reference>
<organism evidence="5 6">
    <name type="scientific">Aphanomyces astaci</name>
    <name type="common">Crayfish plague agent</name>
    <dbReference type="NCBI Taxonomy" id="112090"/>
    <lineage>
        <taxon>Eukaryota</taxon>
        <taxon>Sar</taxon>
        <taxon>Stramenopiles</taxon>
        <taxon>Oomycota</taxon>
        <taxon>Saprolegniomycetes</taxon>
        <taxon>Saprolegniales</taxon>
        <taxon>Verrucalvaceae</taxon>
        <taxon>Aphanomyces</taxon>
    </lineage>
</organism>
<evidence type="ECO:0000256" key="1">
    <source>
        <dbReference type="ARBA" id="ARBA00005943"/>
    </source>
</evidence>
<proteinExistence type="inferred from homology"/>
<sequence>DQPVKHAKVIKVLGRTGNTGNVTQVRVEFFDDFGGKEARSLIRNVKGPVREGDILSLLEWEREALVRWHKLGLGNFIVHELKRDAFRPFFYGGIASFFICGVLPTLGASDEDKAKSVFWQRVNGKYDWAAEHH</sequence>
<evidence type="ECO:0000256" key="4">
    <source>
        <dbReference type="SAM" id="Phobius"/>
    </source>
</evidence>
<evidence type="ECO:0000313" key="5">
    <source>
        <dbReference type="EMBL" id="RLO06333.1"/>
    </source>
</evidence>
<dbReference type="CDD" id="cd04457">
    <property type="entry name" value="S1_S28E"/>
    <property type="match status" value="1"/>
</dbReference>
<feature type="non-terminal residue" evidence="5">
    <location>
        <position position="1"/>
    </location>
</feature>
<evidence type="ECO:0000313" key="6">
    <source>
        <dbReference type="Proteomes" id="UP000275652"/>
    </source>
</evidence>
<dbReference type="Gene3D" id="2.40.50.140">
    <property type="entry name" value="Nucleic acid-binding proteins"/>
    <property type="match status" value="1"/>
</dbReference>
<keyword evidence="4" id="KW-0472">Membrane</keyword>
<name>A0A9X8DYT8_APHAT</name>
<comment type="caution">
    <text evidence="5">The sequence shown here is derived from an EMBL/GenBank/DDBJ whole genome shotgun (WGS) entry which is preliminary data.</text>
</comment>
<dbReference type="AlphaFoldDB" id="A0A9X8DYT8"/>
<evidence type="ECO:0008006" key="7">
    <source>
        <dbReference type="Google" id="ProtNLM"/>
    </source>
</evidence>
<protein>
    <recommendedName>
        <fullName evidence="7">40S ribosomal protein S28</fullName>
    </recommendedName>
</protein>
<keyword evidence="4" id="KW-0812">Transmembrane</keyword>
<keyword evidence="4" id="KW-1133">Transmembrane helix</keyword>
<dbReference type="Proteomes" id="UP000275652">
    <property type="component" value="Unassembled WGS sequence"/>
</dbReference>
<accession>A0A9X8DYT8</accession>
<dbReference type="PANTHER" id="PTHR10769:SF3">
    <property type="entry name" value="SMALL RIBOSOMAL SUBUNIT PROTEIN ES28"/>
    <property type="match status" value="1"/>
</dbReference>
<dbReference type="GO" id="GO:0006412">
    <property type="term" value="P:translation"/>
    <property type="evidence" value="ECO:0007669"/>
    <property type="project" value="InterPro"/>
</dbReference>